<dbReference type="GO" id="GO:0005634">
    <property type="term" value="C:nucleus"/>
    <property type="evidence" value="ECO:0007669"/>
    <property type="project" value="UniProtKB-SubCell"/>
</dbReference>
<dbReference type="InterPro" id="IPR017923">
    <property type="entry name" value="TFIIS_N"/>
</dbReference>
<feature type="region of interest" description="Disordered" evidence="2">
    <location>
        <begin position="242"/>
        <end position="265"/>
    </location>
</feature>
<proteinExistence type="predicted"/>
<dbReference type="AlphaFoldDB" id="A0A448X337"/>
<evidence type="ECO:0000256" key="1">
    <source>
        <dbReference type="PROSITE-ProRule" id="PRU00649"/>
    </source>
</evidence>
<dbReference type="EMBL" id="CAAALY010080977">
    <property type="protein sequence ID" value="VEL26543.1"/>
    <property type="molecule type" value="Genomic_DNA"/>
</dbReference>
<organism evidence="4 5">
    <name type="scientific">Protopolystoma xenopodis</name>
    <dbReference type="NCBI Taxonomy" id="117903"/>
    <lineage>
        <taxon>Eukaryota</taxon>
        <taxon>Metazoa</taxon>
        <taxon>Spiralia</taxon>
        <taxon>Lophotrochozoa</taxon>
        <taxon>Platyhelminthes</taxon>
        <taxon>Monogenea</taxon>
        <taxon>Polyopisthocotylea</taxon>
        <taxon>Polystomatidea</taxon>
        <taxon>Polystomatidae</taxon>
        <taxon>Protopolystoma</taxon>
    </lineage>
</organism>
<dbReference type="Gene3D" id="1.20.930.10">
    <property type="entry name" value="Conserved domain common to transcription factors TFIIS, elongin A, CRSP70"/>
    <property type="match status" value="1"/>
</dbReference>
<dbReference type="InterPro" id="IPR035441">
    <property type="entry name" value="TFIIS/LEDGF_dom_sf"/>
</dbReference>
<protein>
    <recommendedName>
        <fullName evidence="3">TFIIS N-terminal domain-containing protein</fullName>
    </recommendedName>
</protein>
<feature type="domain" description="TFIIS N-terminal" evidence="3">
    <location>
        <begin position="24"/>
        <end position="92"/>
    </location>
</feature>
<reference evidence="4" key="1">
    <citation type="submission" date="2018-11" db="EMBL/GenBank/DDBJ databases">
        <authorList>
            <consortium name="Pathogen Informatics"/>
        </authorList>
    </citation>
    <scope>NUCLEOTIDE SEQUENCE</scope>
</reference>
<name>A0A448X337_9PLAT</name>
<gene>
    <name evidence="4" type="ORF">PXEA_LOCUS19983</name>
</gene>
<evidence type="ECO:0000259" key="3">
    <source>
        <dbReference type="PROSITE" id="PS51319"/>
    </source>
</evidence>
<keyword evidence="1" id="KW-0539">Nucleus</keyword>
<dbReference type="SUPFAM" id="SSF47676">
    <property type="entry name" value="Conserved domain common to transcription factors TFIIS, elongin A, CRSP70"/>
    <property type="match status" value="1"/>
</dbReference>
<feature type="compositionally biased region" description="Low complexity" evidence="2">
    <location>
        <begin position="182"/>
        <end position="192"/>
    </location>
</feature>
<evidence type="ECO:0000256" key="2">
    <source>
        <dbReference type="SAM" id="MobiDB-lite"/>
    </source>
</evidence>
<comment type="caution">
    <text evidence="4">The sequence shown here is derived from an EMBL/GenBank/DDBJ whole genome shotgun (WGS) entry which is preliminary data.</text>
</comment>
<accession>A0A448X337</accession>
<evidence type="ECO:0000313" key="5">
    <source>
        <dbReference type="Proteomes" id="UP000784294"/>
    </source>
</evidence>
<comment type="subcellular location">
    <subcellularLocation>
        <location evidence="1">Nucleus</location>
    </subcellularLocation>
</comment>
<keyword evidence="5" id="KW-1185">Reference proteome</keyword>
<dbReference type="Proteomes" id="UP000784294">
    <property type="component" value="Unassembled WGS sequence"/>
</dbReference>
<sequence>MTEDVISCLKKFGEALGSSSISSESVGLVKYDGICCHKLKVLDGLSDANLTLNELYESGVGRAVSKLKGEPGLLGKAARDLVLKWRNLLNDHLRRENIDVLPDLSEKNYQELDSPKKLQMLAITKDKCLEGKEIQRKLQKPPTAGTLKGPFLNGDANFMKTDHIPSPKADDVSKLTIRSNISSPLSETPSHSSSKEYVDKNSSSGGKTVKRKLSSGDKKDGSSDYLDSSSGLSFMECLTSISSNSSKRQTPKKTTPKSSKLKADEPASFFIPSKEFSKDIISSLSQPCVRPDAIHPDHQATLKGRL</sequence>
<evidence type="ECO:0000313" key="4">
    <source>
        <dbReference type="EMBL" id="VEL26543.1"/>
    </source>
</evidence>
<dbReference type="PROSITE" id="PS51319">
    <property type="entry name" value="TFIIS_N"/>
    <property type="match status" value="1"/>
</dbReference>
<feature type="region of interest" description="Disordered" evidence="2">
    <location>
        <begin position="181"/>
        <end position="228"/>
    </location>
</feature>
<dbReference type="Pfam" id="PF08711">
    <property type="entry name" value="Med26"/>
    <property type="match status" value="1"/>
</dbReference>
<dbReference type="OrthoDB" id="21513at2759"/>